<evidence type="ECO:0000313" key="2">
    <source>
        <dbReference type="Proteomes" id="UP000070444"/>
    </source>
</evidence>
<dbReference type="EMBL" id="KQ964866">
    <property type="protein sequence ID" value="KXN65516.1"/>
    <property type="molecule type" value="Genomic_DNA"/>
</dbReference>
<keyword evidence="2" id="KW-1185">Reference proteome</keyword>
<dbReference type="AlphaFoldDB" id="A0A137NS02"/>
<protein>
    <submittedName>
        <fullName evidence="1">Uncharacterized protein</fullName>
    </submittedName>
</protein>
<name>A0A137NS02_CONC2</name>
<sequence length="420" mass="49874">MKNIKWINVVQLNEFFNVLNIQELIELSMSSKIFRSKLIPVIYKSLKIDDSTIKMLGYKNYRITLSDIEYNDEDIQDIRLGWNQNYRRGFFDSEDSYYSDDEECNHQIDIFINPYKPLTENFIASRAKFQSDLKLIPHQPSELAIKNVRDHCYLIRELSIAFINLNSLNIHSIRVTLEDLQYLLDNLKHLEYLHFTFNYIFKCDPESIDSSINWPQTLKKLVYGRNREMVLNDKYYHIPIHPDDNHPDIPRVQHLLLPTQLHNLESLSLLSFDKEFNDRLEFLKLNSHIVILKLYFVKEIQEQSIDMQLLKKLNLCFELNEATDYVADIPIRVNVIKFPRLDNLESVKFESNSKTGTCVKIDLNNLKLKIDECPKLKFIRFNSEDNLKYFGEIASEKLGLYDNWKLIFTPCKYLLHKVNQ</sequence>
<reference evidence="1 2" key="1">
    <citation type="journal article" date="2015" name="Genome Biol. Evol.">
        <title>Phylogenomic analyses indicate that early fungi evolved digesting cell walls of algal ancestors of land plants.</title>
        <authorList>
            <person name="Chang Y."/>
            <person name="Wang S."/>
            <person name="Sekimoto S."/>
            <person name="Aerts A.L."/>
            <person name="Choi C."/>
            <person name="Clum A."/>
            <person name="LaButti K.M."/>
            <person name="Lindquist E.A."/>
            <person name="Yee Ngan C."/>
            <person name="Ohm R.A."/>
            <person name="Salamov A.A."/>
            <person name="Grigoriev I.V."/>
            <person name="Spatafora J.W."/>
            <person name="Berbee M.L."/>
        </authorList>
    </citation>
    <scope>NUCLEOTIDE SEQUENCE [LARGE SCALE GENOMIC DNA]</scope>
    <source>
        <strain evidence="1 2">NRRL 28638</strain>
    </source>
</reference>
<evidence type="ECO:0000313" key="1">
    <source>
        <dbReference type="EMBL" id="KXN65516.1"/>
    </source>
</evidence>
<proteinExistence type="predicted"/>
<gene>
    <name evidence="1" type="ORF">CONCODRAFT_20692</name>
</gene>
<dbReference type="Proteomes" id="UP000070444">
    <property type="component" value="Unassembled WGS sequence"/>
</dbReference>
<dbReference type="SUPFAM" id="SSF52047">
    <property type="entry name" value="RNI-like"/>
    <property type="match status" value="1"/>
</dbReference>
<organism evidence="1 2">
    <name type="scientific">Conidiobolus coronatus (strain ATCC 28846 / CBS 209.66 / NRRL 28638)</name>
    <name type="common">Delacroixia coronata</name>
    <dbReference type="NCBI Taxonomy" id="796925"/>
    <lineage>
        <taxon>Eukaryota</taxon>
        <taxon>Fungi</taxon>
        <taxon>Fungi incertae sedis</taxon>
        <taxon>Zoopagomycota</taxon>
        <taxon>Entomophthoromycotina</taxon>
        <taxon>Entomophthoromycetes</taxon>
        <taxon>Entomophthorales</taxon>
        <taxon>Ancylistaceae</taxon>
        <taxon>Conidiobolus</taxon>
    </lineage>
</organism>
<dbReference type="Gene3D" id="3.80.10.10">
    <property type="entry name" value="Ribonuclease Inhibitor"/>
    <property type="match status" value="1"/>
</dbReference>
<dbReference type="InterPro" id="IPR032675">
    <property type="entry name" value="LRR_dom_sf"/>
</dbReference>
<accession>A0A137NS02</accession>